<dbReference type="Pfam" id="PF02811">
    <property type="entry name" value="PHP"/>
    <property type="match status" value="1"/>
</dbReference>
<comment type="caution">
    <text evidence="16">The sequence shown here is derived from an EMBL/GenBank/DDBJ whole genome shotgun (WGS) entry which is preliminary data.</text>
</comment>
<dbReference type="CDD" id="cd07434">
    <property type="entry name" value="PHP_PolIIIA_DnaE2"/>
    <property type="match status" value="1"/>
</dbReference>
<dbReference type="GO" id="GO:0006260">
    <property type="term" value="P:DNA replication"/>
    <property type="evidence" value="ECO:0007669"/>
    <property type="project" value="UniProtKB-KW"/>
</dbReference>
<dbReference type="InterPro" id="IPR040982">
    <property type="entry name" value="DNA_pol3_finger"/>
</dbReference>
<evidence type="ECO:0000256" key="10">
    <source>
        <dbReference type="ARBA" id="ARBA00022932"/>
    </source>
</evidence>
<dbReference type="InterPro" id="IPR016195">
    <property type="entry name" value="Pol/histidinol_Pase-like"/>
</dbReference>
<keyword evidence="10 13" id="KW-0239">DNA-directed DNA polymerase</keyword>
<reference evidence="16 17" key="1">
    <citation type="submission" date="2017-07" db="EMBL/GenBank/DDBJ databases">
        <title>Draft genome of Ochrobactrum lupini type strain LUP21.</title>
        <authorList>
            <person name="Krzyzanowska D.M."/>
            <person name="Jafra S."/>
        </authorList>
    </citation>
    <scope>NUCLEOTIDE SEQUENCE [LARGE SCALE GENOMIC DNA]</scope>
    <source>
        <strain evidence="16 17">LUP21</strain>
    </source>
</reference>
<reference evidence="15 18" key="2">
    <citation type="submission" date="2019-09" db="EMBL/GenBank/DDBJ databases">
        <title>Taxonomic organization of the family Brucellaceae based on a phylogenomic approach.</title>
        <authorList>
            <person name="Leclercq S."/>
            <person name="Cloeckaert A."/>
            <person name="Zygmunt M.S."/>
        </authorList>
    </citation>
    <scope>NUCLEOTIDE SEQUENCE [LARGE SCALE GENOMIC DNA]</scope>
    <source>
        <strain evidence="15 18">LUP23</strain>
    </source>
</reference>
<accession>A0A256GRL5</accession>
<dbReference type="NCBIfam" id="NF004225">
    <property type="entry name" value="PRK05672.1"/>
    <property type="match status" value="1"/>
</dbReference>
<evidence type="ECO:0000256" key="9">
    <source>
        <dbReference type="ARBA" id="ARBA00022763"/>
    </source>
</evidence>
<keyword evidence="8 13" id="KW-0235">DNA replication</keyword>
<dbReference type="InterPro" id="IPR029460">
    <property type="entry name" value="DNAPol_HHH"/>
</dbReference>
<dbReference type="Pfam" id="PF07733">
    <property type="entry name" value="DNA_pol3_alpha"/>
    <property type="match status" value="1"/>
</dbReference>
<keyword evidence="11 13" id="KW-0234">DNA repair</keyword>
<dbReference type="SMART" id="SM00481">
    <property type="entry name" value="POLIIIAc"/>
    <property type="match status" value="1"/>
</dbReference>
<dbReference type="Pfam" id="PF17657">
    <property type="entry name" value="DNA_pol3_finger"/>
    <property type="match status" value="1"/>
</dbReference>
<evidence type="ECO:0000313" key="16">
    <source>
        <dbReference type="EMBL" id="OYR29843.1"/>
    </source>
</evidence>
<dbReference type="EMBL" id="NNRN01000046">
    <property type="protein sequence ID" value="OYR29843.1"/>
    <property type="molecule type" value="Genomic_DNA"/>
</dbReference>
<evidence type="ECO:0000256" key="2">
    <source>
        <dbReference type="ARBA" id="ARBA00007391"/>
    </source>
</evidence>
<dbReference type="Proteomes" id="UP000435957">
    <property type="component" value="Unassembled WGS sequence"/>
</dbReference>
<dbReference type="InterPro" id="IPR004013">
    <property type="entry name" value="PHP_dom"/>
</dbReference>
<dbReference type="Gene3D" id="2.40.50.140">
    <property type="entry name" value="Nucleic acid-binding proteins"/>
    <property type="match status" value="1"/>
</dbReference>
<evidence type="ECO:0000256" key="11">
    <source>
        <dbReference type="ARBA" id="ARBA00023204"/>
    </source>
</evidence>
<dbReference type="GO" id="GO:0008408">
    <property type="term" value="F:3'-5' exonuclease activity"/>
    <property type="evidence" value="ECO:0007669"/>
    <property type="project" value="InterPro"/>
</dbReference>
<evidence type="ECO:0000256" key="8">
    <source>
        <dbReference type="ARBA" id="ARBA00022705"/>
    </source>
</evidence>
<dbReference type="NCBIfam" id="TIGR00594">
    <property type="entry name" value="polc"/>
    <property type="match status" value="1"/>
</dbReference>
<keyword evidence="9 13" id="KW-0227">DNA damage</keyword>
<dbReference type="EMBL" id="WBWF01000002">
    <property type="protein sequence ID" value="KAB2705728.1"/>
    <property type="molecule type" value="Genomic_DNA"/>
</dbReference>
<evidence type="ECO:0000256" key="12">
    <source>
        <dbReference type="ARBA" id="ARBA00049244"/>
    </source>
</evidence>
<feature type="domain" description="Polymerase/histidinol phosphatase N-terminal" evidence="14">
    <location>
        <begin position="5"/>
        <end position="76"/>
    </location>
</feature>
<gene>
    <name evidence="13" type="primary">dnaE2</name>
    <name evidence="16" type="ORF">CES86_2408</name>
    <name evidence="15" type="ORF">F9L03_04860</name>
</gene>
<dbReference type="Pfam" id="PF01336">
    <property type="entry name" value="tRNA_anti-codon"/>
    <property type="match status" value="1"/>
</dbReference>
<dbReference type="Pfam" id="PF14579">
    <property type="entry name" value="HHH_6"/>
    <property type="match status" value="1"/>
</dbReference>
<organism evidence="16 17">
    <name type="scientific">Brucella lupini</name>
    <dbReference type="NCBI Taxonomy" id="255457"/>
    <lineage>
        <taxon>Bacteria</taxon>
        <taxon>Pseudomonadati</taxon>
        <taxon>Pseudomonadota</taxon>
        <taxon>Alphaproteobacteria</taxon>
        <taxon>Hyphomicrobiales</taxon>
        <taxon>Brucellaceae</taxon>
        <taxon>Brucella/Ochrobactrum group</taxon>
        <taxon>Brucella</taxon>
    </lineage>
</organism>
<name>A0A256GRL5_9HYPH</name>
<comment type="function">
    <text evidence="13">DNA polymerase involved in damage-induced mutagenesis and translesion synthesis (TLS). It is not the major replicative DNA polymerase.</text>
</comment>
<dbReference type="AlphaFoldDB" id="A0A256GRL5"/>
<evidence type="ECO:0000256" key="7">
    <source>
        <dbReference type="ARBA" id="ARBA00022695"/>
    </source>
</evidence>
<dbReference type="Gene3D" id="1.10.150.870">
    <property type="match status" value="1"/>
</dbReference>
<dbReference type="InterPro" id="IPR004365">
    <property type="entry name" value="NA-bd_OB_tRNA"/>
</dbReference>
<evidence type="ECO:0000256" key="3">
    <source>
        <dbReference type="ARBA" id="ARBA00012417"/>
    </source>
</evidence>
<dbReference type="PANTHER" id="PTHR32294">
    <property type="entry name" value="DNA POLYMERASE III SUBUNIT ALPHA"/>
    <property type="match status" value="1"/>
</dbReference>
<evidence type="ECO:0000256" key="13">
    <source>
        <dbReference type="HAMAP-Rule" id="MF_01902"/>
    </source>
</evidence>
<comment type="subcellular location">
    <subcellularLocation>
        <location evidence="1 13">Cytoplasm</location>
    </subcellularLocation>
</comment>
<dbReference type="InterPro" id="IPR011708">
    <property type="entry name" value="DNA_pol3_alpha_NTPase_dom"/>
</dbReference>
<dbReference type="InterPro" id="IPR003141">
    <property type="entry name" value="Pol/His_phosphatase_N"/>
</dbReference>
<dbReference type="HAMAP" id="MF_01902">
    <property type="entry name" value="DNApol_error_prone"/>
    <property type="match status" value="1"/>
</dbReference>
<evidence type="ECO:0000256" key="4">
    <source>
        <dbReference type="ARBA" id="ARBA00017273"/>
    </source>
</evidence>
<evidence type="ECO:0000256" key="5">
    <source>
        <dbReference type="ARBA" id="ARBA00022490"/>
    </source>
</evidence>
<dbReference type="PANTHER" id="PTHR32294:SF4">
    <property type="entry name" value="ERROR-PRONE DNA POLYMERASE"/>
    <property type="match status" value="1"/>
</dbReference>
<evidence type="ECO:0000313" key="17">
    <source>
        <dbReference type="Proteomes" id="UP000216363"/>
    </source>
</evidence>
<dbReference type="GO" id="GO:0005737">
    <property type="term" value="C:cytoplasm"/>
    <property type="evidence" value="ECO:0007669"/>
    <property type="project" value="UniProtKB-SubCell"/>
</dbReference>
<dbReference type="EC" id="2.7.7.7" evidence="3 13"/>
<dbReference type="InterPro" id="IPR012340">
    <property type="entry name" value="NA-bd_OB-fold"/>
</dbReference>
<dbReference type="Gene3D" id="3.20.20.140">
    <property type="entry name" value="Metal-dependent hydrolases"/>
    <property type="match status" value="1"/>
</dbReference>
<comment type="similarity">
    <text evidence="2 13">Belongs to the DNA polymerase type-C family. DnaE2 subfamily.</text>
</comment>
<dbReference type="InterPro" id="IPR004805">
    <property type="entry name" value="DnaE2/DnaE/PolC"/>
</dbReference>
<protein>
    <recommendedName>
        <fullName evidence="4 13">Error-prone DNA polymerase</fullName>
        <ecNumber evidence="3 13">2.7.7.7</ecNumber>
    </recommendedName>
</protein>
<dbReference type="RefSeq" id="WP_094514612.1">
    <property type="nucleotide sequence ID" value="NZ_JBHEEP010000003.1"/>
</dbReference>
<sequence length="1077" mass="121306">MAPYFEMAAASNFSFLCGASHPQELVARAHELGLSGIGIADRNTLAGVVRAHAAWKDFRDKSDFRLFIGCRLSFTDGTPDMVVYPRDRPAYGQLCRLLTEGKARAAIKGECHLEWGDLLFRARQFQIAVFPPEDDRPDFAARLTEIAQAAPGSVWLALAMPHQGHDGRRAERIARFAAEANVPLLATNDVLYHHPDRRALQDVLTATRHHTTVFAAGQLLEKNAERHLKPPKEMLRLFRDYAEAVEATADFVAPITFQLDELKYDYPDEPVPPGKTPQQHLHDLTWEGAARHYGANSIPPKVQTLIHKELALIEKLQYAAYFLTVYDIVSYARREDILCQGRGSAANSVVCFCLGVTGVDPTQVDLLFERFLSVERKEPPDIDVDFEHERREEVMQYVYKRYSRDRAAIVATVISYRSRSAIRDVGKALGLTEDVTAALANTVWGISGGGIDKQHIRQAGLDPDNPIIRRAVELAITLIGFPRHLSQHVGGFVLTRDRLDETVPIGPAAMDKRSFIEWDKDDIDEVGLMKVDVLSLGMLTCIRKAFDLIHQHKPEKYDGKKLTLANLPREDEAVYDMLCKGDSLGVFQVESRAQMNMLPRLRPREFYDLVIEVAIVRPGPIQGDMVHPYLRRRNNEEPCTLPSPAPEYGPPDELLQILGKTKGVPLFQEQAMRIAMEAAKFTPDEANQLRRAMATFRKMGTIHTMETKMIEGMVNRGYDRTFAENCFNQIKGFGEYGFPESHAASFAHLVYISAWIKCHHPEVFAAALLNSQPMGFYAPAQIVRDAREHGVTVLPVDVNFSHWDNILEDTLDIRPALRLGFRQIDGFSKRDTELLIADRQEPYRTIEDMHRRLRLDRRAFTLLADADAFGSLDIDRRAALWAVRRLPNDETLPLFRAAATSELAEEPRTKLPEMAASEHVIADYETTRLSLKGHPLQYLREGLAAEGVSTCRAVQEGADRRRMKVAGVVTVRQRPGSAKGVVFLTIEDETGIANIVVWPKIMKTFRREVMGARLIHIEGRLQRSPEGVVHLVASKLQDRSAALIEMSGREAQRLVAPSQMAHHPRNVKIMPNSRDFH</sequence>
<evidence type="ECO:0000313" key="18">
    <source>
        <dbReference type="Proteomes" id="UP000435957"/>
    </source>
</evidence>
<keyword evidence="7 13" id="KW-0548">Nucleotidyltransferase</keyword>
<keyword evidence="6 13" id="KW-0808">Transferase</keyword>
<dbReference type="GO" id="GO:0003676">
    <property type="term" value="F:nucleic acid binding"/>
    <property type="evidence" value="ECO:0007669"/>
    <property type="project" value="InterPro"/>
</dbReference>
<dbReference type="InterPro" id="IPR023073">
    <property type="entry name" value="DnaE2"/>
</dbReference>
<comment type="catalytic activity">
    <reaction evidence="12 13">
        <text>DNA(n) + a 2'-deoxyribonucleoside 5'-triphosphate = DNA(n+1) + diphosphate</text>
        <dbReference type="Rhea" id="RHEA:22508"/>
        <dbReference type="Rhea" id="RHEA-COMP:17339"/>
        <dbReference type="Rhea" id="RHEA-COMP:17340"/>
        <dbReference type="ChEBI" id="CHEBI:33019"/>
        <dbReference type="ChEBI" id="CHEBI:61560"/>
        <dbReference type="ChEBI" id="CHEBI:173112"/>
        <dbReference type="EC" id="2.7.7.7"/>
    </reaction>
</comment>
<dbReference type="SUPFAM" id="SSF89550">
    <property type="entry name" value="PHP domain-like"/>
    <property type="match status" value="1"/>
</dbReference>
<dbReference type="Proteomes" id="UP000216363">
    <property type="component" value="Unassembled WGS sequence"/>
</dbReference>
<evidence type="ECO:0000256" key="1">
    <source>
        <dbReference type="ARBA" id="ARBA00004496"/>
    </source>
</evidence>
<proteinExistence type="inferred from homology"/>
<dbReference type="GO" id="GO:0003887">
    <property type="term" value="F:DNA-directed DNA polymerase activity"/>
    <property type="evidence" value="ECO:0007669"/>
    <property type="project" value="UniProtKB-UniRule"/>
</dbReference>
<evidence type="ECO:0000256" key="6">
    <source>
        <dbReference type="ARBA" id="ARBA00022679"/>
    </source>
</evidence>
<dbReference type="CDD" id="cd04485">
    <property type="entry name" value="DnaE_OBF"/>
    <property type="match status" value="1"/>
</dbReference>
<evidence type="ECO:0000313" key="15">
    <source>
        <dbReference type="EMBL" id="KAB2705728.1"/>
    </source>
</evidence>
<keyword evidence="5 13" id="KW-0963">Cytoplasm</keyword>
<dbReference type="GO" id="GO:0006281">
    <property type="term" value="P:DNA repair"/>
    <property type="evidence" value="ECO:0007669"/>
    <property type="project" value="UniProtKB-UniRule"/>
</dbReference>
<evidence type="ECO:0000259" key="14">
    <source>
        <dbReference type="SMART" id="SM00481"/>
    </source>
</evidence>
<keyword evidence="18" id="KW-1185">Reference proteome</keyword>